<dbReference type="Gene3D" id="2.60.120.10">
    <property type="entry name" value="Jelly Rolls"/>
    <property type="match status" value="1"/>
</dbReference>
<protein>
    <submittedName>
        <fullName evidence="2">Cupin domain-containing protein</fullName>
    </submittedName>
</protein>
<feature type="signal peptide" evidence="1">
    <location>
        <begin position="1"/>
        <end position="21"/>
    </location>
</feature>
<organism evidence="2 3">
    <name type="scientific">Parasphingopyxis marina</name>
    <dbReference type="NCBI Taxonomy" id="2761622"/>
    <lineage>
        <taxon>Bacteria</taxon>
        <taxon>Pseudomonadati</taxon>
        <taxon>Pseudomonadota</taxon>
        <taxon>Alphaproteobacteria</taxon>
        <taxon>Sphingomonadales</taxon>
        <taxon>Sphingomonadaceae</taxon>
        <taxon>Parasphingopyxis</taxon>
    </lineage>
</organism>
<dbReference type="InterPro" id="IPR014710">
    <property type="entry name" value="RmlC-like_jellyroll"/>
</dbReference>
<dbReference type="SUPFAM" id="SSF51182">
    <property type="entry name" value="RmlC-like cupins"/>
    <property type="match status" value="1"/>
</dbReference>
<dbReference type="AlphaFoldDB" id="A0A842HYK3"/>
<feature type="chain" id="PRO_5032615958" evidence="1">
    <location>
        <begin position="22"/>
        <end position="129"/>
    </location>
</feature>
<comment type="caution">
    <text evidence="2">The sequence shown here is derived from an EMBL/GenBank/DDBJ whole genome shotgun (WGS) entry which is preliminary data.</text>
</comment>
<evidence type="ECO:0000313" key="2">
    <source>
        <dbReference type="EMBL" id="MBC2778216.1"/>
    </source>
</evidence>
<evidence type="ECO:0000313" key="3">
    <source>
        <dbReference type="Proteomes" id="UP000564378"/>
    </source>
</evidence>
<dbReference type="EMBL" id="JACJVJ010000002">
    <property type="protein sequence ID" value="MBC2778216.1"/>
    <property type="molecule type" value="Genomic_DNA"/>
</dbReference>
<dbReference type="InterPro" id="IPR011051">
    <property type="entry name" value="RmlC_Cupin_sf"/>
</dbReference>
<evidence type="ECO:0000256" key="1">
    <source>
        <dbReference type="SAM" id="SignalP"/>
    </source>
</evidence>
<sequence length="129" mass="14163">MRKATSLLLLPAALSTTAPLAAQSDETLPSAFDAGWNGEDVCERLFENAEMRVARCTFPSGIGHERHYHRPHWGYILQGGTMRITDADGTEDVTTESGGNWWSDGVEWHEAVNVGSETSVYLIVEPKGE</sequence>
<dbReference type="Proteomes" id="UP000564378">
    <property type="component" value="Unassembled WGS sequence"/>
</dbReference>
<proteinExistence type="predicted"/>
<keyword evidence="1" id="KW-0732">Signal</keyword>
<gene>
    <name evidence="2" type="ORF">H6P80_11370</name>
</gene>
<keyword evidence="3" id="KW-1185">Reference proteome</keyword>
<reference evidence="2 3" key="1">
    <citation type="submission" date="2020-08" db="EMBL/GenBank/DDBJ databases">
        <title>Draft genome sequence of Parasphingopyxis sp. GrpM-11.</title>
        <authorList>
            <person name="Oh J."/>
            <person name="Roh D.-H."/>
        </authorList>
    </citation>
    <scope>NUCLEOTIDE SEQUENCE [LARGE SCALE GENOMIC DNA]</scope>
    <source>
        <strain evidence="2 3">GrpM-11</strain>
    </source>
</reference>
<name>A0A842HYK3_9SPHN</name>
<dbReference type="RefSeq" id="WP_185801489.1">
    <property type="nucleotide sequence ID" value="NZ_JACJVJ010000002.1"/>
</dbReference>
<accession>A0A842HYK3</accession>